<dbReference type="EC" id="3.6.4.12" evidence="1"/>
<reference evidence="1" key="1">
    <citation type="submission" date="2024-07" db="EMBL/GenBank/DDBJ databases">
        <title>Metagenome and Metagenome-Assembled Genomes of Archaea from a hot spring from the geothermal field of Los Azufres, Mexico.</title>
        <authorList>
            <person name="Marin-Paredes R."/>
            <person name="Martinez-Romero E."/>
            <person name="Servin-Garciduenas L.E."/>
        </authorList>
    </citation>
    <scope>NUCLEOTIDE SEQUENCE</scope>
</reference>
<name>A0ACC6V2M1_9CREN</name>
<comment type="caution">
    <text evidence="1">The sequence shown here is derived from an EMBL/GenBank/DDBJ whole genome shotgun (WGS) entry which is preliminary data.</text>
</comment>
<dbReference type="EC" id="5.6.2.2" evidence="1"/>
<protein>
    <submittedName>
        <fullName evidence="1">Reverse gyrase</fullName>
        <ecNumber evidence="1">3.6.4.12</ecNumber>
        <ecNumber evidence="1">5.6.2.2</ecNumber>
    </submittedName>
</protein>
<dbReference type="Proteomes" id="UP000033636">
    <property type="component" value="Unassembled WGS sequence"/>
</dbReference>
<keyword evidence="1" id="KW-0378">Hydrolase</keyword>
<evidence type="ECO:0000313" key="2">
    <source>
        <dbReference type="Proteomes" id="UP000033636"/>
    </source>
</evidence>
<organism evidence="1 2">
    <name type="scientific">Thermoproteus sp. AZ2</name>
    <dbReference type="NCBI Taxonomy" id="1609232"/>
    <lineage>
        <taxon>Archaea</taxon>
        <taxon>Thermoproteota</taxon>
        <taxon>Thermoprotei</taxon>
        <taxon>Thermoproteales</taxon>
        <taxon>Thermoproteaceae</taxon>
        <taxon>Thermoproteus</taxon>
    </lineage>
</organism>
<sequence>MDFKPLPAVYLHSCPNCGGAIKAERLAAGLPCDFCLPRAKGSLGDVLKRLEEEGRLEGLGWVRDMLQGYEEIAKLFEAVVGFKMWGAQRLWAKRLARGRSFAVVAPTGSGKTTFLLIAALYMAKRGKALLIFPTSALAYQAHKRLSSYEERARALGYGARVLAYHSMLKDKEKEEVKRAVEAGEFDVLITTSASLVKYFDLLARHKYAFIATDDVDSVLRATSKNIDRILKLLGVTDEALRLANEAIEAAKEANKALLAGDEKAAAEAEERARKRREELRAEVKRLGLGVFIASGALAKARRTARLLLFREILGFDVGGRAEGLRNVYDLYLKLEDPEEQVLRLVEDLGGGGIIYVLDRDLGKKIAQRLSENDIRAEHFFRPRRKVLEAFERREVKVLVGLASSRSALVRGIDLPHVIRYVIFVGIPKFKFRVRVDEFSIPAYLSFLYNVRPALPQELKYRADRLIAQLKRLAPYSASVERALREGPKNSFEEYAAKVANSAVEFVGSLLAREDVRKAIESSTEVKLAYIDGQLYVLLPDVTTYIQGSGRTSRLYAGGLSKGISIVLYDDEKVLEALRREMELRFDDVAFKDLSKLSKEELGKMVEEVDRDRETIKRILSGQLKPEELSSRDLMRSILLIVESPTKAKTIASFFGRPNMLIISGMPAYEVSTGDAMLTVIATLGHVFELPTGLGVDKKGAYKVDPRELERLRKWFGLRGEEEYKGDYNPYEYAVIKTEEGFVPVYNRIYRCPGRVFVDDSELAGCEPLDVIGALRSLAAEADLVYLGSDPDSEGEKIAYDVYLMLKPYAAQIRRVEFHEITRRAIINALASPRDVNTAMVAAQIIRRVEDRWLGFGLSRKVQEVRESPALSAGRVQTPVLGWVVSSYEESRRKRLYDVVLSIGGAEARLAIPEDDYKALRKAERPAVVVEGGEESVEEVAPPPPYTTDEYLRDAVNRLGISAEEAMAIAQDLFESGFITYHRTDSTRVSPTGIGIAKEYITRRFGESAFRPRPWAAGEEGAHEAIRPTRPIDAEELRGLVAAGVIQPAVRLTRNHMAAYDLIFRRFMASQMEPAEVVAKKYVIKTAGGKALKELKRYIDVRRQGFLAMYQSIGVERPLPEGEVEVEVKYAKRLVELLSQADVLRMMRERGIGRPSTYARTLEVLRRRGYVVVRGRRKFLIPTRLGIEVYRFLSEKYAGLVNEERTKLVEDLMDSVERGSRDYRQVLQELFEEFRGAVLKG</sequence>
<dbReference type="EMBL" id="JZWT02000024">
    <property type="protein sequence ID" value="MFB6491196.1"/>
    <property type="molecule type" value="Genomic_DNA"/>
</dbReference>
<evidence type="ECO:0000313" key="1">
    <source>
        <dbReference type="EMBL" id="MFB6491196.1"/>
    </source>
</evidence>
<gene>
    <name evidence="1" type="primary">rgy</name>
    <name evidence="1" type="ORF">TU35_008195</name>
</gene>
<proteinExistence type="predicted"/>
<accession>A0ACC6V2M1</accession>
<keyword evidence="1" id="KW-0413">Isomerase</keyword>